<evidence type="ECO:0000313" key="7">
    <source>
        <dbReference type="EMBL" id="PKD44223.1"/>
    </source>
</evidence>
<accession>A0A2N0VJ60</accession>
<evidence type="ECO:0000256" key="5">
    <source>
        <dbReference type="ARBA" id="ARBA00023136"/>
    </source>
</evidence>
<dbReference type="GO" id="GO:0043190">
    <property type="term" value="C:ATP-binding cassette (ABC) transporter complex"/>
    <property type="evidence" value="ECO:0007669"/>
    <property type="project" value="TreeGrafter"/>
</dbReference>
<feature type="transmembrane region" description="Helical" evidence="6">
    <location>
        <begin position="340"/>
        <end position="357"/>
    </location>
</feature>
<dbReference type="RefSeq" id="WP_101071513.1">
    <property type="nucleotide sequence ID" value="NZ_PISP01000001.1"/>
</dbReference>
<dbReference type="InterPro" id="IPR005495">
    <property type="entry name" value="LptG/LptF_permease"/>
</dbReference>
<organism evidence="7 8">
    <name type="scientific">Rhodohalobacter barkolensis</name>
    <dbReference type="NCBI Taxonomy" id="2053187"/>
    <lineage>
        <taxon>Bacteria</taxon>
        <taxon>Pseudomonadati</taxon>
        <taxon>Balneolota</taxon>
        <taxon>Balneolia</taxon>
        <taxon>Balneolales</taxon>
        <taxon>Balneolaceae</taxon>
        <taxon>Rhodohalobacter</taxon>
    </lineage>
</organism>
<reference evidence="7 8" key="1">
    <citation type="submission" date="2017-11" db="EMBL/GenBank/DDBJ databases">
        <title>Rhodohalobacter 15182 sp. nov., isolated from a salt lake.</title>
        <authorList>
            <person name="Han S."/>
        </authorList>
    </citation>
    <scope>NUCLEOTIDE SEQUENCE [LARGE SCALE GENOMIC DNA]</scope>
    <source>
        <strain evidence="7 8">15182</strain>
    </source>
</reference>
<keyword evidence="2" id="KW-1003">Cell membrane</keyword>
<evidence type="ECO:0000256" key="3">
    <source>
        <dbReference type="ARBA" id="ARBA00022692"/>
    </source>
</evidence>
<dbReference type="OrthoDB" id="9807977at2"/>
<protein>
    <submittedName>
        <fullName evidence="7">YjgP/YjgQ family permease</fullName>
    </submittedName>
</protein>
<evidence type="ECO:0000256" key="6">
    <source>
        <dbReference type="SAM" id="Phobius"/>
    </source>
</evidence>
<feature type="transmembrane region" description="Helical" evidence="6">
    <location>
        <begin position="303"/>
        <end position="320"/>
    </location>
</feature>
<keyword evidence="8" id="KW-1185">Reference proteome</keyword>
<dbReference type="PANTHER" id="PTHR33529:SF8">
    <property type="entry name" value="PERMEASE, YJGP_YJGQ FAMILY"/>
    <property type="match status" value="1"/>
</dbReference>
<dbReference type="Pfam" id="PF03739">
    <property type="entry name" value="LptF_LptG"/>
    <property type="match status" value="1"/>
</dbReference>
<feature type="transmembrane region" description="Helical" evidence="6">
    <location>
        <begin position="100"/>
        <end position="118"/>
    </location>
</feature>
<evidence type="ECO:0000256" key="1">
    <source>
        <dbReference type="ARBA" id="ARBA00004651"/>
    </source>
</evidence>
<dbReference type="EMBL" id="PISP01000001">
    <property type="protein sequence ID" value="PKD44223.1"/>
    <property type="molecule type" value="Genomic_DNA"/>
</dbReference>
<gene>
    <name evidence="7" type="ORF">CWD77_01785</name>
</gene>
<feature type="transmembrane region" description="Helical" evidence="6">
    <location>
        <begin position="61"/>
        <end position="79"/>
    </location>
</feature>
<dbReference type="AlphaFoldDB" id="A0A2N0VJ60"/>
<comment type="subcellular location">
    <subcellularLocation>
        <location evidence="1">Cell membrane</location>
        <topology evidence="1">Multi-pass membrane protein</topology>
    </subcellularLocation>
</comment>
<keyword evidence="5 6" id="KW-0472">Membrane</keyword>
<keyword evidence="4 6" id="KW-1133">Transmembrane helix</keyword>
<dbReference type="Proteomes" id="UP000233398">
    <property type="component" value="Unassembled WGS sequence"/>
</dbReference>
<dbReference type="GO" id="GO:0015920">
    <property type="term" value="P:lipopolysaccharide transport"/>
    <property type="evidence" value="ECO:0007669"/>
    <property type="project" value="TreeGrafter"/>
</dbReference>
<keyword evidence="3 6" id="KW-0812">Transmembrane</keyword>
<proteinExistence type="predicted"/>
<feature type="transmembrane region" description="Helical" evidence="6">
    <location>
        <begin position="278"/>
        <end position="296"/>
    </location>
</feature>
<evidence type="ECO:0000256" key="4">
    <source>
        <dbReference type="ARBA" id="ARBA00022989"/>
    </source>
</evidence>
<feature type="transmembrane region" description="Helical" evidence="6">
    <location>
        <begin position="12"/>
        <end position="30"/>
    </location>
</feature>
<evidence type="ECO:0000256" key="2">
    <source>
        <dbReference type="ARBA" id="ARBA00022475"/>
    </source>
</evidence>
<dbReference type="PANTHER" id="PTHR33529">
    <property type="entry name" value="SLR0882 PROTEIN-RELATED"/>
    <property type="match status" value="1"/>
</dbReference>
<name>A0A2N0VJ60_9BACT</name>
<sequence length="359" mass="40890">MNKLDRYILLRLFTITLFVLGMLILIFVLIDFSENSDEFADKGADMAEIWGQYYLNYIPEMTRLVSPVAVLVACLVLTGQMTERLEITAIKASGISLYRLIMPYLFFGLTVALTVSYLDAFIIPNSNAERIAFEQQYMSNSGDRIDRGGIFRQDSDSTIININFYDHNANIGHRVTFIEFEEDRIQKIITANRISWVDSTSTWVTDRAQNRVFRDVAFEEFDTEDEEIELNILPRDLTRRTSDIYQLTYPEALEYIESIKRIGAGGIALPQVQLYSRMAYPISIIVVCIIGFAIATERRKGGKGFYIAAGLSFSFIYLTLMKVIEPFGAAGTLTPEFTAFFPHLFFFILGLIALIMAKK</sequence>
<comment type="caution">
    <text evidence="7">The sequence shown here is derived from an EMBL/GenBank/DDBJ whole genome shotgun (WGS) entry which is preliminary data.</text>
</comment>
<evidence type="ECO:0000313" key="8">
    <source>
        <dbReference type="Proteomes" id="UP000233398"/>
    </source>
</evidence>